<proteinExistence type="predicted"/>
<protein>
    <submittedName>
        <fullName evidence="4">Activating signal cointegrator 1 complex subunit 2</fullName>
    </submittedName>
</protein>
<dbReference type="KEGG" id="tsr:106554806"/>
<feature type="region of interest" description="Disordered" evidence="1">
    <location>
        <begin position="214"/>
        <end position="233"/>
    </location>
</feature>
<keyword evidence="3" id="KW-1185">Reference proteome</keyword>
<evidence type="ECO:0000256" key="1">
    <source>
        <dbReference type="SAM" id="MobiDB-lite"/>
    </source>
</evidence>
<dbReference type="GeneID" id="106554806"/>
<sequence length="366" mass="41836">MIPFAILLLCYFRFLRDYDEMFPLADDVSLLQQASSALDETRTSYILQAVESAWDKTGRRRKTAQDPPISESTSGTVTLPGASERTEQFEELDNLEVSCLEQSISLQERWMLGYADPPPYGTPSHRLPFRDLFCIPKTAVCFLKDSCLVFLEKKGFCCCFSSSFFFFKKSLSARPVKPDPTPLVTSRCNVFQDDEFDVFSKDAVDVSRIQKGKRYRNPDPKMQPSEIHPTTDFQLSRPQDFRPILTFRMAPLSQTVKRSRSFPWTLEGEEPQSFSMFFLFLCEQDHFVQDPAVLRERAEARRATFLARKGQKPDTSAAVTGAAKGRGQSRETVQERRKKEASKGARANHNRRAMADRKRNKGMIPS</sequence>
<feature type="chain" id="PRO_5026923374" evidence="2">
    <location>
        <begin position="18"/>
        <end position="366"/>
    </location>
</feature>
<feature type="region of interest" description="Disordered" evidence="1">
    <location>
        <begin position="306"/>
        <end position="366"/>
    </location>
</feature>
<dbReference type="GO" id="GO:0043130">
    <property type="term" value="F:ubiquitin binding"/>
    <property type="evidence" value="ECO:0007669"/>
    <property type="project" value="TreeGrafter"/>
</dbReference>
<dbReference type="GO" id="GO:0006355">
    <property type="term" value="P:regulation of DNA-templated transcription"/>
    <property type="evidence" value="ECO:0007669"/>
    <property type="project" value="TreeGrafter"/>
</dbReference>
<dbReference type="AlphaFoldDB" id="A0A6I9YYL5"/>
<dbReference type="PANTHER" id="PTHR21494">
    <property type="entry name" value="ACTIVATING SIGNAL COINTEGRATOR 1 COMPLEX SUBUNIT 2 ASC-1 COMPLEX SUBUNIT P100"/>
    <property type="match status" value="1"/>
</dbReference>
<accession>A0A6I9YYL5</accession>
<dbReference type="Proteomes" id="UP000504617">
    <property type="component" value="Unplaced"/>
</dbReference>
<evidence type="ECO:0000313" key="3">
    <source>
        <dbReference type="Proteomes" id="UP000504617"/>
    </source>
</evidence>
<feature type="region of interest" description="Disordered" evidence="1">
    <location>
        <begin position="57"/>
        <end position="80"/>
    </location>
</feature>
<evidence type="ECO:0000256" key="2">
    <source>
        <dbReference type="SAM" id="SignalP"/>
    </source>
</evidence>
<dbReference type="RefSeq" id="XP_013929016.1">
    <property type="nucleotide sequence ID" value="XM_014073541.1"/>
</dbReference>
<evidence type="ECO:0000313" key="4">
    <source>
        <dbReference type="RefSeq" id="XP_013929016.1"/>
    </source>
</evidence>
<dbReference type="PANTHER" id="PTHR21494:SF0">
    <property type="entry name" value="ACTIVATING SIGNAL COINTEGRATOR 1 COMPLEX SUBUNIT 2"/>
    <property type="match status" value="1"/>
</dbReference>
<dbReference type="OrthoDB" id="5577209at2759"/>
<keyword evidence="2" id="KW-0732">Signal</keyword>
<organism evidence="3 4">
    <name type="scientific">Thamnophis sirtalis</name>
    <dbReference type="NCBI Taxonomy" id="35019"/>
    <lineage>
        <taxon>Eukaryota</taxon>
        <taxon>Metazoa</taxon>
        <taxon>Chordata</taxon>
        <taxon>Craniata</taxon>
        <taxon>Vertebrata</taxon>
        <taxon>Euteleostomi</taxon>
        <taxon>Lepidosauria</taxon>
        <taxon>Squamata</taxon>
        <taxon>Bifurcata</taxon>
        <taxon>Unidentata</taxon>
        <taxon>Episquamata</taxon>
        <taxon>Toxicofera</taxon>
        <taxon>Serpentes</taxon>
        <taxon>Colubroidea</taxon>
        <taxon>Colubridae</taxon>
        <taxon>Natricinae</taxon>
        <taxon>Thamnophis</taxon>
    </lineage>
</organism>
<name>A0A6I9YYL5_9SAUR</name>
<feature type="compositionally biased region" description="Basic and acidic residues" evidence="1">
    <location>
        <begin position="328"/>
        <end position="343"/>
    </location>
</feature>
<dbReference type="InterPro" id="IPR052586">
    <property type="entry name" value="ASCC2"/>
</dbReference>
<reference evidence="4" key="1">
    <citation type="submission" date="2025-08" db="UniProtKB">
        <authorList>
            <consortium name="RefSeq"/>
        </authorList>
    </citation>
    <scope>IDENTIFICATION</scope>
    <source>
        <tissue evidence="4">Skeletal muscle</tissue>
    </source>
</reference>
<dbReference type="CTD" id="84164"/>
<gene>
    <name evidence="4" type="primary">ASCC2</name>
</gene>
<feature type="signal peptide" evidence="2">
    <location>
        <begin position="1"/>
        <end position="17"/>
    </location>
</feature>